<gene>
    <name evidence="2" type="ORF">Pla163_37760</name>
</gene>
<proteinExistence type="predicted"/>
<accession>A0A518D570</accession>
<protein>
    <submittedName>
        <fullName evidence="2">Uncharacterized protein</fullName>
    </submittedName>
</protein>
<dbReference type="Proteomes" id="UP000319342">
    <property type="component" value="Chromosome"/>
</dbReference>
<feature type="region of interest" description="Disordered" evidence="1">
    <location>
        <begin position="67"/>
        <end position="94"/>
    </location>
</feature>
<reference evidence="2 3" key="1">
    <citation type="submission" date="2019-02" db="EMBL/GenBank/DDBJ databases">
        <title>Deep-cultivation of Planctomycetes and their phenomic and genomic characterization uncovers novel biology.</title>
        <authorList>
            <person name="Wiegand S."/>
            <person name="Jogler M."/>
            <person name="Boedeker C."/>
            <person name="Pinto D."/>
            <person name="Vollmers J."/>
            <person name="Rivas-Marin E."/>
            <person name="Kohn T."/>
            <person name="Peeters S.H."/>
            <person name="Heuer A."/>
            <person name="Rast P."/>
            <person name="Oberbeckmann S."/>
            <person name="Bunk B."/>
            <person name="Jeske O."/>
            <person name="Meyerdierks A."/>
            <person name="Storesund J.E."/>
            <person name="Kallscheuer N."/>
            <person name="Luecker S."/>
            <person name="Lage O.M."/>
            <person name="Pohl T."/>
            <person name="Merkel B.J."/>
            <person name="Hornburger P."/>
            <person name="Mueller R.-W."/>
            <person name="Bruemmer F."/>
            <person name="Labrenz M."/>
            <person name="Spormann A.M."/>
            <person name="Op den Camp H."/>
            <person name="Overmann J."/>
            <person name="Amann R."/>
            <person name="Jetten M.S.M."/>
            <person name="Mascher T."/>
            <person name="Medema M.H."/>
            <person name="Devos D.P."/>
            <person name="Kaster A.-K."/>
            <person name="Ovreas L."/>
            <person name="Rohde M."/>
            <person name="Galperin M.Y."/>
            <person name="Jogler C."/>
        </authorList>
    </citation>
    <scope>NUCLEOTIDE SEQUENCE [LARGE SCALE GENOMIC DNA]</scope>
    <source>
        <strain evidence="2 3">Pla163</strain>
    </source>
</reference>
<dbReference type="EMBL" id="CP036290">
    <property type="protein sequence ID" value="QDU86625.1"/>
    <property type="molecule type" value="Genomic_DNA"/>
</dbReference>
<organism evidence="2 3">
    <name type="scientific">Rohdeia mirabilis</name>
    <dbReference type="NCBI Taxonomy" id="2528008"/>
    <lineage>
        <taxon>Bacteria</taxon>
        <taxon>Pseudomonadati</taxon>
        <taxon>Planctomycetota</taxon>
        <taxon>Planctomycetia</taxon>
        <taxon>Planctomycetia incertae sedis</taxon>
        <taxon>Rohdeia</taxon>
    </lineage>
</organism>
<evidence type="ECO:0000313" key="2">
    <source>
        <dbReference type="EMBL" id="QDU86625.1"/>
    </source>
</evidence>
<name>A0A518D570_9BACT</name>
<evidence type="ECO:0000313" key="3">
    <source>
        <dbReference type="Proteomes" id="UP000319342"/>
    </source>
</evidence>
<keyword evidence="3" id="KW-1185">Reference proteome</keyword>
<sequence length="653" mass="70368">MDKPTSPSFLPLALVLVLLALVVGGAIFLFGEGALPQEIEAKLAVEAERARALEAVELAQAAERAERESRASVAESSAAPIQTEEAATENDPEPSGVLVRLDVDACPWLDRTWFGTVLWKGAGLEATEHEIADSAFLLPSEPRALEEFLSIECAGLLAVAYELASAEDAPAIAHDGAAPRVPDLVLRARVDRGALLVWADGVPFAERTEVSVAFGGSMAPPSRATYSFGRDYGLAEARSSLVLPLELPRAAVEKSVWVGAPGKEWRSFPVAPNASQVEVRLASAASVRVRHDGPTEPTSYVVTTTYPSGDTQRVPITNDEPVVVSELAAASTRIWIEQREDEPLSRIERRQLAAGEEALVDLRAESALDGRGGVRITLSADRKTLGLARDELEVRISRRTSPESEFPWEHYAMFEPELVAGETFVREILGLDPALHRIEVDPFGAGAVVEVEAGVVKDVEIPLDTLGFVEFVLPEGVAGSGGYVSLSTTEEAFEDRRHVSFNFEDAARSGASPVARGTYTASVRFFGSDDAPELASEPFVVETGETTTVELVPRRTAKLRVTAVDADTGEPVALDLDFWVGVRIDDVETGEPVRGMTSFAGSGDTYTGTESELPWTEGAVRLVPPESPFFDFEPLEPFFLSEDTEVMLRARAK</sequence>
<dbReference type="AlphaFoldDB" id="A0A518D570"/>
<evidence type="ECO:0000256" key="1">
    <source>
        <dbReference type="SAM" id="MobiDB-lite"/>
    </source>
</evidence>